<dbReference type="InterPro" id="IPR001394">
    <property type="entry name" value="Peptidase_C19_UCH"/>
</dbReference>
<dbReference type="PANTHER" id="PTHR21646:SF27">
    <property type="entry name" value="UBIQUITIN CARBOXYL-TERMINAL HYDROLASE 8"/>
    <property type="match status" value="1"/>
</dbReference>
<dbReference type="EC" id="3.4.19.12" evidence="2"/>
<feature type="non-terminal residue" evidence="5">
    <location>
        <position position="1"/>
    </location>
</feature>
<dbReference type="PROSITE" id="PS50235">
    <property type="entry name" value="USP_3"/>
    <property type="match status" value="1"/>
</dbReference>
<dbReference type="CDD" id="cd02674">
    <property type="entry name" value="Peptidase_C19R"/>
    <property type="match status" value="1"/>
</dbReference>
<dbReference type="PANTHER" id="PTHR21646">
    <property type="entry name" value="UBIQUITIN CARBOXYL-TERMINAL HYDROLASE"/>
    <property type="match status" value="1"/>
</dbReference>
<comment type="caution">
    <text evidence="5">The sequence shown here is derived from an EMBL/GenBank/DDBJ whole genome shotgun (WGS) entry which is preliminary data.</text>
</comment>
<name>A0A851DJB0_TODME</name>
<protein>
    <recommendedName>
        <fullName evidence="2">ubiquitinyl hydrolase 1</fullName>
        <ecNumber evidence="2">3.4.19.12</ecNumber>
    </recommendedName>
</protein>
<comment type="catalytic activity">
    <reaction evidence="1">
        <text>Thiol-dependent hydrolysis of ester, thioester, amide, peptide and isopeptide bonds formed by the C-terminal Gly of ubiquitin (a 76-residue protein attached to proteins as an intracellular targeting signal).</text>
        <dbReference type="EC" id="3.4.19.12"/>
    </reaction>
</comment>
<organism evidence="5 6">
    <name type="scientific">Todus mexicanus</name>
    <name type="common">Puerto Rican tody</name>
    <dbReference type="NCBI Taxonomy" id="135184"/>
    <lineage>
        <taxon>Eukaryota</taxon>
        <taxon>Metazoa</taxon>
        <taxon>Chordata</taxon>
        <taxon>Craniata</taxon>
        <taxon>Vertebrata</taxon>
        <taxon>Euteleostomi</taxon>
        <taxon>Archelosauria</taxon>
        <taxon>Archosauria</taxon>
        <taxon>Dinosauria</taxon>
        <taxon>Saurischia</taxon>
        <taxon>Theropoda</taxon>
        <taxon>Coelurosauria</taxon>
        <taxon>Aves</taxon>
        <taxon>Neognathae</taxon>
        <taxon>Neoaves</taxon>
        <taxon>Telluraves</taxon>
        <taxon>Coraciimorphae</taxon>
        <taxon>Coraciiformes</taxon>
        <taxon>Todidae</taxon>
        <taxon>Todus</taxon>
    </lineage>
</organism>
<feature type="domain" description="USP" evidence="4">
    <location>
        <begin position="1"/>
        <end position="159"/>
    </location>
</feature>
<evidence type="ECO:0000313" key="6">
    <source>
        <dbReference type="Proteomes" id="UP000660247"/>
    </source>
</evidence>
<dbReference type="EMBL" id="WEIS01073391">
    <property type="protein sequence ID" value="NWI68832.1"/>
    <property type="molecule type" value="Genomic_DNA"/>
</dbReference>
<evidence type="ECO:0000256" key="2">
    <source>
        <dbReference type="ARBA" id="ARBA00012759"/>
    </source>
</evidence>
<dbReference type="Gene3D" id="3.90.70.10">
    <property type="entry name" value="Cysteine proteinases"/>
    <property type="match status" value="1"/>
</dbReference>
<evidence type="ECO:0000256" key="1">
    <source>
        <dbReference type="ARBA" id="ARBA00000707"/>
    </source>
</evidence>
<proteinExistence type="predicted"/>
<evidence type="ECO:0000313" key="5">
    <source>
        <dbReference type="EMBL" id="NWI68832.1"/>
    </source>
</evidence>
<keyword evidence="3 5" id="KW-0378">Hydrolase</keyword>
<evidence type="ECO:0000256" key="3">
    <source>
        <dbReference type="ARBA" id="ARBA00022801"/>
    </source>
</evidence>
<accession>A0A851DJB0</accession>
<dbReference type="InterPro" id="IPR028889">
    <property type="entry name" value="USP"/>
</dbReference>
<dbReference type="InterPro" id="IPR050185">
    <property type="entry name" value="Ub_carboxyl-term_hydrolase"/>
</dbReference>
<dbReference type="AlphaFoldDB" id="A0A851DJB0"/>
<dbReference type="Pfam" id="PF00443">
    <property type="entry name" value="UCH"/>
    <property type="match status" value="1"/>
</dbReference>
<evidence type="ECO:0000259" key="4">
    <source>
        <dbReference type="PROSITE" id="PS50235"/>
    </source>
</evidence>
<dbReference type="Proteomes" id="UP000660247">
    <property type="component" value="Unassembled WGS sequence"/>
</dbReference>
<sequence length="168" mass="19591">ECLRLFSKEEKLTDNNRFYCSHCKTRRDSLKKIEIWKLPPVLLYSETACEQPVSLNDAFQFSRFSYDGRWKQKLQTSVDFPLETLDLSQYVIGPKNNLKRYNLFSVSNHYGGLDGGHYTAYCKNASKQRWFKFDDHEVSEISASSVKSSAAYILFYTSYEQRAVDMAT</sequence>
<keyword evidence="6" id="KW-1185">Reference proteome</keyword>
<dbReference type="InterPro" id="IPR018200">
    <property type="entry name" value="USP_CS"/>
</dbReference>
<gene>
    <name evidence="5" type="primary">Usp8</name>
    <name evidence="5" type="ORF">TODMEX_R07501</name>
</gene>
<dbReference type="GO" id="GO:0016579">
    <property type="term" value="P:protein deubiquitination"/>
    <property type="evidence" value="ECO:0007669"/>
    <property type="project" value="InterPro"/>
</dbReference>
<dbReference type="InterPro" id="IPR038765">
    <property type="entry name" value="Papain-like_cys_pep_sf"/>
</dbReference>
<reference evidence="5" key="1">
    <citation type="submission" date="2019-10" db="EMBL/GenBank/DDBJ databases">
        <title>Bird 10,000 Genomes (B10K) Project - Family phase.</title>
        <authorList>
            <person name="Zhang G."/>
        </authorList>
    </citation>
    <scope>NUCLEOTIDE SEQUENCE</scope>
    <source>
        <strain evidence="5">B10K-DU-002-69</strain>
        <tissue evidence="5">Muscle</tissue>
    </source>
</reference>
<feature type="non-terminal residue" evidence="5">
    <location>
        <position position="168"/>
    </location>
</feature>
<dbReference type="SUPFAM" id="SSF54001">
    <property type="entry name" value="Cysteine proteinases"/>
    <property type="match status" value="1"/>
</dbReference>
<dbReference type="PROSITE" id="PS00973">
    <property type="entry name" value="USP_2"/>
    <property type="match status" value="1"/>
</dbReference>
<dbReference type="OrthoDB" id="292964at2759"/>
<dbReference type="GO" id="GO:0004843">
    <property type="term" value="F:cysteine-type deubiquitinase activity"/>
    <property type="evidence" value="ECO:0007669"/>
    <property type="project" value="UniProtKB-EC"/>
</dbReference>